<comment type="caution">
    <text evidence="4">The sequence shown here is derived from an EMBL/GenBank/DDBJ whole genome shotgun (WGS) entry which is preliminary data.</text>
</comment>
<dbReference type="InterPro" id="IPR005653">
    <property type="entry name" value="OstA-like_N"/>
</dbReference>
<dbReference type="Gene3D" id="2.60.450.10">
    <property type="entry name" value="Lipopolysaccharide (LPS) transport protein A like domain"/>
    <property type="match status" value="1"/>
</dbReference>
<dbReference type="PANTHER" id="PTHR36504">
    <property type="entry name" value="LIPOPOLYSACCHARIDE EXPORT SYSTEM PROTEIN LPTA"/>
    <property type="match status" value="1"/>
</dbReference>
<keyword evidence="5" id="KW-1185">Reference proteome</keyword>
<dbReference type="Pfam" id="PF03968">
    <property type="entry name" value="LptD_N"/>
    <property type="match status" value="1"/>
</dbReference>
<dbReference type="InterPro" id="IPR052037">
    <property type="entry name" value="LPS_export_LptA"/>
</dbReference>
<feature type="compositionally biased region" description="Low complexity" evidence="2">
    <location>
        <begin position="234"/>
        <end position="246"/>
    </location>
</feature>
<dbReference type="Proteomes" id="UP001235094">
    <property type="component" value="Unassembled WGS sequence"/>
</dbReference>
<accession>A0ABU0LVF4</accession>
<sequence>MRATKLGREALNARPLTARHGVMIALPRLAAAAIFLSVCAPHAGFAQTRSVPNALQGFASNRDQPIRIDADSLEVLDQDKKAIFSGNVVVTQGDTTMRSKELVVFYDGKTAVDGKTGEAKAGEAKTAAAGTPAPAAVGAGSPINSSAIRRLEINGSVVVTTKEQTATGDQGVFETAANTITLTGNPVVLTQGPNVIRGRKLTVDLTSGTSRFEGGRIESLIVPNSMKGDLPGTKPAAGAPAAAPKPAAKPNP</sequence>
<proteinExistence type="predicted"/>
<feature type="region of interest" description="Disordered" evidence="2">
    <location>
        <begin position="223"/>
        <end position="252"/>
    </location>
</feature>
<reference evidence="4 5" key="1">
    <citation type="submission" date="2023-07" db="EMBL/GenBank/DDBJ databases">
        <title>Genomic Encyclopedia of Type Strains, Phase IV (KMG-IV): sequencing the most valuable type-strain genomes for metagenomic binning, comparative biology and taxonomic classification.</title>
        <authorList>
            <person name="Goeker M."/>
        </authorList>
    </citation>
    <scope>NUCLEOTIDE SEQUENCE [LARGE SCALE GENOMIC DNA]</scope>
    <source>
        <strain evidence="4 5">DSM 15561</strain>
    </source>
</reference>
<dbReference type="RefSeq" id="WP_306891366.1">
    <property type="nucleotide sequence ID" value="NZ_JAUSVR010000015.1"/>
</dbReference>
<evidence type="ECO:0000256" key="2">
    <source>
        <dbReference type="SAM" id="MobiDB-lite"/>
    </source>
</evidence>
<dbReference type="PANTHER" id="PTHR36504:SF1">
    <property type="entry name" value="LIPOPOLYSACCHARIDE EXPORT SYSTEM PROTEIN LPTA"/>
    <property type="match status" value="1"/>
</dbReference>
<keyword evidence="1" id="KW-0732">Signal</keyword>
<evidence type="ECO:0000313" key="4">
    <source>
        <dbReference type="EMBL" id="MDQ0512691.1"/>
    </source>
</evidence>
<name>A0ABU0LVF4_9HYPH</name>
<evidence type="ECO:0000256" key="1">
    <source>
        <dbReference type="ARBA" id="ARBA00022729"/>
    </source>
</evidence>
<feature type="domain" description="Organic solvent tolerance-like N-terminal" evidence="3">
    <location>
        <begin position="68"/>
        <end position="208"/>
    </location>
</feature>
<organism evidence="4 5">
    <name type="scientific">Ancylobacter amanitiformis</name>
    <dbReference type="NCBI Taxonomy" id="217069"/>
    <lineage>
        <taxon>Bacteria</taxon>
        <taxon>Pseudomonadati</taxon>
        <taxon>Pseudomonadota</taxon>
        <taxon>Alphaproteobacteria</taxon>
        <taxon>Hyphomicrobiales</taxon>
        <taxon>Xanthobacteraceae</taxon>
        <taxon>Ancylobacter</taxon>
    </lineage>
</organism>
<evidence type="ECO:0000313" key="5">
    <source>
        <dbReference type="Proteomes" id="UP001235094"/>
    </source>
</evidence>
<evidence type="ECO:0000259" key="3">
    <source>
        <dbReference type="Pfam" id="PF03968"/>
    </source>
</evidence>
<gene>
    <name evidence="4" type="ORF">QOZ99_003603</name>
</gene>
<protein>
    <submittedName>
        <fullName evidence="4">Lipopolysaccharide export system protein LptA</fullName>
    </submittedName>
</protein>
<dbReference type="EMBL" id="JAUSVR010000015">
    <property type="protein sequence ID" value="MDQ0512691.1"/>
    <property type="molecule type" value="Genomic_DNA"/>
</dbReference>